<dbReference type="InterPro" id="IPR050490">
    <property type="entry name" value="Bact_solute-bd_prot1"/>
</dbReference>
<gene>
    <name evidence="1" type="ORF">JF922_25950</name>
</gene>
<organism evidence="1 2">
    <name type="scientific">Candidatus Nephthysia bennettiae</name>
    <dbReference type="NCBI Taxonomy" id="3127016"/>
    <lineage>
        <taxon>Bacteria</taxon>
        <taxon>Bacillati</taxon>
        <taxon>Candidatus Dormiibacterota</taxon>
        <taxon>Candidatus Dormibacteria</taxon>
        <taxon>Candidatus Dormibacterales</taxon>
        <taxon>Candidatus Dormibacteraceae</taxon>
        <taxon>Candidatus Nephthysia</taxon>
    </lineage>
</organism>
<dbReference type="Pfam" id="PF01547">
    <property type="entry name" value="SBP_bac_1"/>
    <property type="match status" value="1"/>
</dbReference>
<dbReference type="InterPro" id="IPR006311">
    <property type="entry name" value="TAT_signal"/>
</dbReference>
<dbReference type="AlphaFoldDB" id="A0A934NAI8"/>
<sequence length="468" mass="51072">MGDSPVTERPPFPSGAGIPLSGNELPLNLGLSRRDLLKIGGYAGVAAFLAACAQGGGGGGAAAATFAKGGRVTVGSNQSDATPKKAMEDVNVAFTKWNGGTTVKMNTVDHGTFQDQINSYLQATPEDVFTWFSGHRMRFFADKGLVSPIDDVWDKVKSNFSDAFATSVKGNDGHVYGIPIDYYPWAVFYRKSVFQEHGYTVPTNWDAFKSLAQQMQKDGLAPIAMGDKDGWPAQGTFDILNLRLNGYDFHVALCTGKQKWTDPRVTKVFQKWAEIAPYYNPGLAGMTWQQAAQLVIQKKAGMYVLGLFVSQQFQSAGQDALNDLDFFAFPDLGTSFDAEKALDAPIDVMMTSKKSPTLSKDRGQANAYLQYWSKGLAQDIVFKAGGGTLQTANDADTSGYKPLFQKSVQIIKNAKRITQFFDRDSRPDFAGPNGMQSFLLSYLQNPSADTTSLQGKMQQFWDSLPPES</sequence>
<reference evidence="1" key="1">
    <citation type="submission" date="2020-10" db="EMBL/GenBank/DDBJ databases">
        <title>Ca. Dormibacterota MAGs.</title>
        <authorList>
            <person name="Montgomery K."/>
        </authorList>
    </citation>
    <scope>NUCLEOTIDE SEQUENCE [LARGE SCALE GENOMIC DNA]</scope>
    <source>
        <strain evidence="1">SC8812_S17_10</strain>
    </source>
</reference>
<dbReference type="Proteomes" id="UP000612893">
    <property type="component" value="Unassembled WGS sequence"/>
</dbReference>
<name>A0A934NAI8_9BACT</name>
<dbReference type="RefSeq" id="WP_338205759.1">
    <property type="nucleotide sequence ID" value="NZ_JAEKNR010000249.1"/>
</dbReference>
<dbReference type="EMBL" id="JAEKNR010000249">
    <property type="protein sequence ID" value="MBJ7601506.1"/>
    <property type="molecule type" value="Genomic_DNA"/>
</dbReference>
<evidence type="ECO:0000313" key="2">
    <source>
        <dbReference type="Proteomes" id="UP000612893"/>
    </source>
</evidence>
<dbReference type="SUPFAM" id="SSF53850">
    <property type="entry name" value="Periplasmic binding protein-like II"/>
    <property type="match status" value="1"/>
</dbReference>
<accession>A0A934NAI8</accession>
<keyword evidence="2" id="KW-1185">Reference proteome</keyword>
<dbReference type="PROSITE" id="PS51318">
    <property type="entry name" value="TAT"/>
    <property type="match status" value="1"/>
</dbReference>
<dbReference type="PANTHER" id="PTHR43649:SF14">
    <property type="entry name" value="BLR3389 PROTEIN"/>
    <property type="match status" value="1"/>
</dbReference>
<dbReference type="InterPro" id="IPR006059">
    <property type="entry name" value="SBP"/>
</dbReference>
<dbReference type="Gene3D" id="3.40.190.10">
    <property type="entry name" value="Periplasmic binding protein-like II"/>
    <property type="match status" value="2"/>
</dbReference>
<evidence type="ECO:0000313" key="1">
    <source>
        <dbReference type="EMBL" id="MBJ7601506.1"/>
    </source>
</evidence>
<protein>
    <submittedName>
        <fullName evidence="1">Extracellular solute-binding protein</fullName>
    </submittedName>
</protein>
<dbReference type="PANTHER" id="PTHR43649">
    <property type="entry name" value="ARABINOSE-BINDING PROTEIN-RELATED"/>
    <property type="match status" value="1"/>
</dbReference>
<proteinExistence type="predicted"/>
<comment type="caution">
    <text evidence="1">The sequence shown here is derived from an EMBL/GenBank/DDBJ whole genome shotgun (WGS) entry which is preliminary data.</text>
</comment>